<keyword evidence="1" id="KW-0378">Hydrolase</keyword>
<reference evidence="1 2" key="1">
    <citation type="journal article" date="2019" name="Nat. Ecol. Evol.">
        <title>Megaphylogeny resolves global patterns of mushroom evolution.</title>
        <authorList>
            <person name="Varga T."/>
            <person name="Krizsan K."/>
            <person name="Foldi C."/>
            <person name="Dima B."/>
            <person name="Sanchez-Garcia M."/>
            <person name="Sanchez-Ramirez S."/>
            <person name="Szollosi G.J."/>
            <person name="Szarkandi J.G."/>
            <person name="Papp V."/>
            <person name="Albert L."/>
            <person name="Andreopoulos W."/>
            <person name="Angelini C."/>
            <person name="Antonin V."/>
            <person name="Barry K.W."/>
            <person name="Bougher N.L."/>
            <person name="Buchanan P."/>
            <person name="Buyck B."/>
            <person name="Bense V."/>
            <person name="Catcheside P."/>
            <person name="Chovatia M."/>
            <person name="Cooper J."/>
            <person name="Damon W."/>
            <person name="Desjardin D."/>
            <person name="Finy P."/>
            <person name="Geml J."/>
            <person name="Haridas S."/>
            <person name="Hughes K."/>
            <person name="Justo A."/>
            <person name="Karasinski D."/>
            <person name="Kautmanova I."/>
            <person name="Kiss B."/>
            <person name="Kocsube S."/>
            <person name="Kotiranta H."/>
            <person name="LaButti K.M."/>
            <person name="Lechner B.E."/>
            <person name="Liimatainen K."/>
            <person name="Lipzen A."/>
            <person name="Lukacs Z."/>
            <person name="Mihaltcheva S."/>
            <person name="Morgado L.N."/>
            <person name="Niskanen T."/>
            <person name="Noordeloos M.E."/>
            <person name="Ohm R.A."/>
            <person name="Ortiz-Santana B."/>
            <person name="Ovrebo C."/>
            <person name="Racz N."/>
            <person name="Riley R."/>
            <person name="Savchenko A."/>
            <person name="Shiryaev A."/>
            <person name="Soop K."/>
            <person name="Spirin V."/>
            <person name="Szebenyi C."/>
            <person name="Tomsovsky M."/>
            <person name="Tulloss R.E."/>
            <person name="Uehling J."/>
            <person name="Grigoriev I.V."/>
            <person name="Vagvolgyi C."/>
            <person name="Papp T."/>
            <person name="Martin F.M."/>
            <person name="Miettinen O."/>
            <person name="Hibbett D.S."/>
            <person name="Nagy L.G."/>
        </authorList>
    </citation>
    <scope>NUCLEOTIDE SEQUENCE [LARGE SCALE GENOMIC DNA]</scope>
    <source>
        <strain evidence="1 2">NL-1719</strain>
    </source>
</reference>
<gene>
    <name evidence="1" type="ORF">BDN72DRAFT_65683</name>
</gene>
<proteinExistence type="predicted"/>
<accession>A0ACD2ZYY4</accession>
<dbReference type="Proteomes" id="UP000308600">
    <property type="component" value="Unassembled WGS sequence"/>
</dbReference>
<keyword evidence="2" id="KW-1185">Reference proteome</keyword>
<evidence type="ECO:0000313" key="2">
    <source>
        <dbReference type="Proteomes" id="UP000308600"/>
    </source>
</evidence>
<sequence>MAAVSPWFFTHYGQDSYNKNFVFLSDQHLYAKRWESLISTRDQVDIVQVLTWNDYGESHYVGPIKGAQPNSQAWVDGMDHTGWLELTQYYATGFKTGQLPQIEKDKLFMWSRTHPANAQAPDPVGQPSNFELMHLSAQLGV</sequence>
<organism evidence="1 2">
    <name type="scientific">Pluteus cervinus</name>
    <dbReference type="NCBI Taxonomy" id="181527"/>
    <lineage>
        <taxon>Eukaryota</taxon>
        <taxon>Fungi</taxon>
        <taxon>Dikarya</taxon>
        <taxon>Basidiomycota</taxon>
        <taxon>Agaricomycotina</taxon>
        <taxon>Agaricomycetes</taxon>
        <taxon>Agaricomycetidae</taxon>
        <taxon>Agaricales</taxon>
        <taxon>Pluteineae</taxon>
        <taxon>Pluteaceae</taxon>
        <taxon>Pluteus</taxon>
    </lineage>
</organism>
<protein>
    <submittedName>
        <fullName evidence="1">Glycoside hydrolase</fullName>
    </submittedName>
</protein>
<name>A0ACD2ZYY4_9AGAR</name>
<dbReference type="EMBL" id="ML209294">
    <property type="protein sequence ID" value="TFK58573.1"/>
    <property type="molecule type" value="Genomic_DNA"/>
</dbReference>
<evidence type="ECO:0000313" key="1">
    <source>
        <dbReference type="EMBL" id="TFK58573.1"/>
    </source>
</evidence>